<evidence type="ECO:0000256" key="4">
    <source>
        <dbReference type="ARBA" id="ARBA00023014"/>
    </source>
</evidence>
<dbReference type="InterPro" id="IPR036922">
    <property type="entry name" value="Rieske_2Fe-2S_sf"/>
</dbReference>
<evidence type="ECO:0000259" key="6">
    <source>
        <dbReference type="PROSITE" id="PS51296"/>
    </source>
</evidence>
<evidence type="ECO:0000256" key="5">
    <source>
        <dbReference type="ARBA" id="ARBA00023157"/>
    </source>
</evidence>
<keyword evidence="4" id="KW-0411">Iron-sulfur</keyword>
<dbReference type="PROSITE" id="PS51296">
    <property type="entry name" value="RIESKE"/>
    <property type="match status" value="1"/>
</dbReference>
<dbReference type="PANTHER" id="PTHR13847">
    <property type="entry name" value="SARCOSINE DEHYDROGENASE-RELATED"/>
    <property type="match status" value="1"/>
</dbReference>
<dbReference type="PRINTS" id="PR00162">
    <property type="entry name" value="RIESKE"/>
</dbReference>
<dbReference type="GO" id="GO:0005737">
    <property type="term" value="C:cytoplasm"/>
    <property type="evidence" value="ECO:0007669"/>
    <property type="project" value="TreeGrafter"/>
</dbReference>
<dbReference type="RefSeq" id="WP_073016199.1">
    <property type="nucleotide sequence ID" value="NZ_FQXU01000003.1"/>
</dbReference>
<dbReference type="AlphaFoldDB" id="A0A1M5U4B0"/>
<feature type="domain" description="Rieske" evidence="6">
    <location>
        <begin position="432"/>
        <end position="508"/>
    </location>
</feature>
<dbReference type="Gene3D" id="3.30.9.10">
    <property type="entry name" value="D-Amino Acid Oxidase, subunit A, domain 2"/>
    <property type="match status" value="1"/>
</dbReference>
<sequence>MKHNDLLNAHKYLKSYWIDSTDTTNYPSLQEDINVDVAIIGGGIVGITAGYLLKNKGVNFAILEASQIVQGTSAFTTAKVTSQHNLIYETIKNSSGIEHAKQYADANQSSINFIEDTINIHKIECDFERLPAYVYTNDDSYIKKIENEAEIASSLGIKAKITNSLPINIPIKNALVFENQAQFHPRKYLLALANYLSKECNCIFENTSVLDIEKGDSIVITTSAGKKVTASKVIISSHFPCYDGLGLYLARLRPERSYIVAANIKDPFPNAMFISAEKPTRSLRYQNNKGKQLILIGGDGHKVAHGENFSTHYSNLQKFAQDTFKVEDFLYNWSAQDYITLDKIPYVGNLSLSDKNIYVATGFGKWGMTNGIAAARILVDKILSKNNPWEEVYNPSRSLTLRAYKNIVTENFDVAKELIMGKLKGGETKVTLKIGEGKVVDIDGNKYGAYKDENEVLHLVDVTCTHLGCELKWNDAEKSWDCPCHGSRFSYDGEILEGPATHKLNHYKEGTNKIHPNFV</sequence>
<proteinExistence type="predicted"/>
<dbReference type="SUPFAM" id="SSF50022">
    <property type="entry name" value="ISP domain"/>
    <property type="match status" value="1"/>
</dbReference>
<evidence type="ECO:0000256" key="3">
    <source>
        <dbReference type="ARBA" id="ARBA00023004"/>
    </source>
</evidence>
<evidence type="ECO:0000313" key="8">
    <source>
        <dbReference type="Proteomes" id="UP000184241"/>
    </source>
</evidence>
<dbReference type="InterPro" id="IPR017941">
    <property type="entry name" value="Rieske_2Fe-2S"/>
</dbReference>
<dbReference type="PANTHER" id="PTHR13847:SF274">
    <property type="entry name" value="RIESKE 2FE-2S IRON-SULFUR PROTEIN YHFW-RELATED"/>
    <property type="match status" value="1"/>
</dbReference>
<name>A0A1M5U4B0_9CLOT</name>
<dbReference type="Proteomes" id="UP000184241">
    <property type="component" value="Unassembled WGS sequence"/>
</dbReference>
<reference evidence="7 8" key="1">
    <citation type="submission" date="2016-11" db="EMBL/GenBank/DDBJ databases">
        <authorList>
            <person name="Jaros S."/>
            <person name="Januszkiewicz K."/>
            <person name="Wedrychowicz H."/>
        </authorList>
    </citation>
    <scope>NUCLEOTIDE SEQUENCE [LARGE SCALE GENOMIC DNA]</scope>
    <source>
        <strain evidence="7 8">DSM 6191</strain>
    </source>
</reference>
<keyword evidence="5" id="KW-1015">Disulfide bond</keyword>
<dbReference type="EMBL" id="FQXU01000003">
    <property type="protein sequence ID" value="SHH57862.1"/>
    <property type="molecule type" value="Genomic_DNA"/>
</dbReference>
<accession>A0A1M5U4B0</accession>
<dbReference type="InterPro" id="IPR038010">
    <property type="entry name" value="YhfW_C"/>
</dbReference>
<dbReference type="Gene3D" id="2.102.10.10">
    <property type="entry name" value="Rieske [2Fe-2S] iron-sulphur domain"/>
    <property type="match status" value="1"/>
</dbReference>
<organism evidence="7 8">
    <name type="scientific">Clostridium intestinale DSM 6191</name>
    <dbReference type="NCBI Taxonomy" id="1121320"/>
    <lineage>
        <taxon>Bacteria</taxon>
        <taxon>Bacillati</taxon>
        <taxon>Bacillota</taxon>
        <taxon>Clostridia</taxon>
        <taxon>Eubacteriales</taxon>
        <taxon>Clostridiaceae</taxon>
        <taxon>Clostridium</taxon>
    </lineage>
</organism>
<evidence type="ECO:0000256" key="2">
    <source>
        <dbReference type="ARBA" id="ARBA00022723"/>
    </source>
</evidence>
<dbReference type="Pfam" id="PF01266">
    <property type="entry name" value="DAO"/>
    <property type="match status" value="1"/>
</dbReference>
<dbReference type="Pfam" id="PF00355">
    <property type="entry name" value="Rieske"/>
    <property type="match status" value="1"/>
</dbReference>
<dbReference type="CDD" id="cd03477">
    <property type="entry name" value="Rieske_YhfW_C"/>
    <property type="match status" value="1"/>
</dbReference>
<evidence type="ECO:0000256" key="1">
    <source>
        <dbReference type="ARBA" id="ARBA00022714"/>
    </source>
</evidence>
<keyword evidence="2" id="KW-0479">Metal-binding</keyword>
<dbReference type="GO" id="GO:0004497">
    <property type="term" value="F:monooxygenase activity"/>
    <property type="evidence" value="ECO:0007669"/>
    <property type="project" value="UniProtKB-ARBA"/>
</dbReference>
<dbReference type="InterPro" id="IPR006076">
    <property type="entry name" value="FAD-dep_OxRdtase"/>
</dbReference>
<dbReference type="GO" id="GO:0016020">
    <property type="term" value="C:membrane"/>
    <property type="evidence" value="ECO:0007669"/>
    <property type="project" value="InterPro"/>
</dbReference>
<protein>
    <submittedName>
        <fullName evidence="7">Glycine/D-amino acid oxidase</fullName>
    </submittedName>
</protein>
<dbReference type="GO" id="GO:0051537">
    <property type="term" value="F:2 iron, 2 sulfur cluster binding"/>
    <property type="evidence" value="ECO:0007669"/>
    <property type="project" value="UniProtKB-KW"/>
</dbReference>
<keyword evidence="3" id="KW-0408">Iron</keyword>
<evidence type="ECO:0000313" key="7">
    <source>
        <dbReference type="EMBL" id="SHH57862.1"/>
    </source>
</evidence>
<dbReference type="Gene3D" id="3.50.50.60">
    <property type="entry name" value="FAD/NAD(P)-binding domain"/>
    <property type="match status" value="1"/>
</dbReference>
<dbReference type="FunFam" id="2.102.10.10:FF:000014">
    <property type="entry name" value="Oxidoreductase, FAD dependent"/>
    <property type="match status" value="1"/>
</dbReference>
<keyword evidence="1" id="KW-0001">2Fe-2S</keyword>
<dbReference type="InterPro" id="IPR005805">
    <property type="entry name" value="Rieske_Fe-S_prot_C"/>
</dbReference>
<dbReference type="SUPFAM" id="SSF51905">
    <property type="entry name" value="FAD/NAD(P)-binding domain"/>
    <property type="match status" value="1"/>
</dbReference>
<dbReference type="InterPro" id="IPR036188">
    <property type="entry name" value="FAD/NAD-bd_sf"/>
</dbReference>
<gene>
    <name evidence="7" type="ORF">SAMN02745941_00405</name>
</gene>
<dbReference type="GO" id="GO:0046872">
    <property type="term" value="F:metal ion binding"/>
    <property type="evidence" value="ECO:0007669"/>
    <property type="project" value="UniProtKB-KW"/>
</dbReference>
<dbReference type="GO" id="GO:0016705">
    <property type="term" value="F:oxidoreductase activity, acting on paired donors, with incorporation or reduction of molecular oxygen"/>
    <property type="evidence" value="ECO:0007669"/>
    <property type="project" value="UniProtKB-ARBA"/>
</dbReference>